<name>A0A655R6J4_VIBCL</name>
<protein>
    <submittedName>
        <fullName evidence="1">Uncharacterized protein</fullName>
    </submittedName>
</protein>
<proteinExistence type="predicted"/>
<dbReference type="Proteomes" id="UP000044806">
    <property type="component" value="Unassembled WGS sequence"/>
</dbReference>
<reference evidence="1 2" key="1">
    <citation type="submission" date="2015-07" db="EMBL/GenBank/DDBJ databases">
        <authorList>
            <consortium name="Pathogen Informatics"/>
        </authorList>
    </citation>
    <scope>NUCLEOTIDE SEQUENCE [LARGE SCALE GENOMIC DNA]</scope>
    <source>
        <strain evidence="1 2">A51</strain>
    </source>
</reference>
<dbReference type="AlphaFoldDB" id="A0A655R6J4"/>
<accession>A0A655R6J4</accession>
<evidence type="ECO:0000313" key="1">
    <source>
        <dbReference type="EMBL" id="CSA91386.1"/>
    </source>
</evidence>
<organism evidence="1 2">
    <name type="scientific">Vibrio cholerae</name>
    <dbReference type="NCBI Taxonomy" id="666"/>
    <lineage>
        <taxon>Bacteria</taxon>
        <taxon>Pseudomonadati</taxon>
        <taxon>Pseudomonadota</taxon>
        <taxon>Gammaproteobacteria</taxon>
        <taxon>Vibrionales</taxon>
        <taxon>Vibrionaceae</taxon>
        <taxon>Vibrio</taxon>
    </lineage>
</organism>
<gene>
    <name evidence="1" type="ORF">ERS013165_02762</name>
</gene>
<evidence type="ECO:0000313" key="2">
    <source>
        <dbReference type="Proteomes" id="UP000044806"/>
    </source>
</evidence>
<dbReference type="EMBL" id="CWOW01000015">
    <property type="protein sequence ID" value="CSA91386.1"/>
    <property type="molecule type" value="Genomic_DNA"/>
</dbReference>
<sequence>MLHQAFTAFWAGNVLQNATLSGDFQLLRFLIAQTFRFDQFGQQGQQWLPLAKGLITLLEQVEHHRIVRVIALQLS</sequence>